<dbReference type="Gene3D" id="2.120.10.30">
    <property type="entry name" value="TolB, C-terminal domain"/>
    <property type="match status" value="2"/>
</dbReference>
<feature type="region of interest" description="Disordered" evidence="2">
    <location>
        <begin position="476"/>
        <end position="512"/>
    </location>
</feature>
<sequence length="512" mass="54486">MPRTTRTTRERWLVGGGVLAAAALIATTAATAPAQARPLPRGTVQISTGLNGAVPDDQSFSRGVSADGRYALFTSWATNLVEQPGKFWRDAFVRDLRTGRTERVNLSDADEPLNGFTDYVAINANGRYVAFDSDAENVVPGLPVAGRGEVYVRDRWTGRTELVSDSVADTDTDEFHTSYAPSISADGRYVAFVSSRTDLDPTVVDDTDPTPTDPTLTRPYTWKYNVYLTDRRTHTTRLISRDANGRPGESLSLHPTISADGRTIGFSSLSALLPEEQPPATAEADLTPSAAEAARRSVPKGLAESVLSHPTSAVYYTYDVRSGKLTPVSTGLDGTVGHSSFEATISPDGRRAIYTLPEPGGSTGGHRYHTVLHVRDLTTGVVTKVSGGLPGTASVGSSDHGSITADNRWLYFESAADNLVPGPQRPGWDVYRQDLRTGRTERVSTAPDGSLGNGSSHAPFVSAKGRTVVFESTSGNLVAGTDAPPTEGSQVFAKPAAHHHGGADDQGENEDD</sequence>
<keyword evidence="3" id="KW-0732">Signal</keyword>
<comment type="similarity">
    <text evidence="1">Belongs to the TolB family.</text>
</comment>
<evidence type="ECO:0000256" key="2">
    <source>
        <dbReference type="SAM" id="MobiDB-lite"/>
    </source>
</evidence>
<dbReference type="PROSITE" id="PS51318">
    <property type="entry name" value="TAT"/>
    <property type="match status" value="1"/>
</dbReference>
<feature type="region of interest" description="Disordered" evidence="2">
    <location>
        <begin position="276"/>
        <end position="295"/>
    </location>
</feature>
<accession>A0ABN1Y979</accession>
<proteinExistence type="inferred from homology"/>
<gene>
    <name evidence="4" type="ORF">GCM10009639_43670</name>
</gene>
<organism evidence="4 5">
    <name type="scientific">Kitasatospora putterlickiae</name>
    <dbReference type="NCBI Taxonomy" id="221725"/>
    <lineage>
        <taxon>Bacteria</taxon>
        <taxon>Bacillati</taxon>
        <taxon>Actinomycetota</taxon>
        <taxon>Actinomycetes</taxon>
        <taxon>Kitasatosporales</taxon>
        <taxon>Streptomycetaceae</taxon>
        <taxon>Kitasatospora</taxon>
    </lineage>
</organism>
<dbReference type="InterPro" id="IPR011659">
    <property type="entry name" value="WD40"/>
</dbReference>
<protein>
    <submittedName>
        <fullName evidence="4">Uncharacterized protein</fullName>
    </submittedName>
</protein>
<dbReference type="RefSeq" id="WP_344338426.1">
    <property type="nucleotide sequence ID" value="NZ_BAAAKJ010000238.1"/>
</dbReference>
<feature type="chain" id="PRO_5046923667" evidence="3">
    <location>
        <begin position="37"/>
        <end position="512"/>
    </location>
</feature>
<dbReference type="InterPro" id="IPR006311">
    <property type="entry name" value="TAT_signal"/>
</dbReference>
<name>A0ABN1Y979_9ACTN</name>
<comment type="caution">
    <text evidence="4">The sequence shown here is derived from an EMBL/GenBank/DDBJ whole genome shotgun (WGS) entry which is preliminary data.</text>
</comment>
<dbReference type="InterPro" id="IPR011042">
    <property type="entry name" value="6-blade_b-propeller_TolB-like"/>
</dbReference>
<feature type="region of interest" description="Disordered" evidence="2">
    <location>
        <begin position="440"/>
        <end position="460"/>
    </location>
</feature>
<evidence type="ECO:0000313" key="5">
    <source>
        <dbReference type="Proteomes" id="UP001499863"/>
    </source>
</evidence>
<dbReference type="Proteomes" id="UP001499863">
    <property type="component" value="Unassembled WGS sequence"/>
</dbReference>
<feature type="signal peptide" evidence="3">
    <location>
        <begin position="1"/>
        <end position="36"/>
    </location>
</feature>
<dbReference type="SUPFAM" id="SSF82171">
    <property type="entry name" value="DPP6 N-terminal domain-like"/>
    <property type="match status" value="1"/>
</dbReference>
<evidence type="ECO:0000256" key="1">
    <source>
        <dbReference type="ARBA" id="ARBA00009820"/>
    </source>
</evidence>
<evidence type="ECO:0000313" key="4">
    <source>
        <dbReference type="EMBL" id="GAA1401412.1"/>
    </source>
</evidence>
<dbReference type="EMBL" id="BAAAKJ010000238">
    <property type="protein sequence ID" value="GAA1401412.1"/>
    <property type="molecule type" value="Genomic_DNA"/>
</dbReference>
<keyword evidence="5" id="KW-1185">Reference proteome</keyword>
<reference evidence="4 5" key="1">
    <citation type="journal article" date="2019" name="Int. J. Syst. Evol. Microbiol.">
        <title>The Global Catalogue of Microorganisms (GCM) 10K type strain sequencing project: providing services to taxonomists for standard genome sequencing and annotation.</title>
        <authorList>
            <consortium name="The Broad Institute Genomics Platform"/>
            <consortium name="The Broad Institute Genome Sequencing Center for Infectious Disease"/>
            <person name="Wu L."/>
            <person name="Ma J."/>
        </authorList>
    </citation>
    <scope>NUCLEOTIDE SEQUENCE [LARGE SCALE GENOMIC DNA]</scope>
    <source>
        <strain evidence="4 5">JCM 12393</strain>
    </source>
</reference>
<dbReference type="Pfam" id="PF07676">
    <property type="entry name" value="PD40"/>
    <property type="match status" value="1"/>
</dbReference>
<evidence type="ECO:0000256" key="3">
    <source>
        <dbReference type="SAM" id="SignalP"/>
    </source>
</evidence>
<dbReference type="PANTHER" id="PTHR36842">
    <property type="entry name" value="PROTEIN TOLB HOMOLOG"/>
    <property type="match status" value="1"/>
</dbReference>